<name>A0ABX2ARD2_9BACT</name>
<evidence type="ECO:0000313" key="2">
    <source>
        <dbReference type="EMBL" id="NPD92602.1"/>
    </source>
</evidence>
<evidence type="ECO:0000313" key="3">
    <source>
        <dbReference type="Proteomes" id="UP000714420"/>
    </source>
</evidence>
<comment type="caution">
    <text evidence="2">The sequence shown here is derived from an EMBL/GenBank/DDBJ whole genome shotgun (WGS) entry which is preliminary data.</text>
</comment>
<sequence length="301" mass="32753">MRKLFLFLGILAAFYALSSCSDDEVSDSFESPPSVLGVSRAMTVDELTDQLRLYDRDIGLAYSDAPFKSLKPVTFTTKDKIKIALADVKGGLRGAGGGVPGVIVGAAVQSLIKAAEIYAWKNLKALVGDAVRNNLVLGNGSFSFADSVGYYHNAVEACMYEINSSSHLMTSYSLIGRADLLMRHFSSGYAEEGGLGTAEKKAIAERIENVRNIADDNLSFDAYLGRLKAETPEDAGYLDFAAEYLYTVFYANVDLEEYTGEVVLMIKNSNIDIDDSSLLYKCIQIAHASVVYARNTTLTEN</sequence>
<feature type="chain" id="PRO_5046207359" description="DUF4856 domain-containing protein" evidence="1">
    <location>
        <begin position="19"/>
        <end position="301"/>
    </location>
</feature>
<gene>
    <name evidence="2" type="ORF">HPS56_09665</name>
</gene>
<dbReference type="PROSITE" id="PS51257">
    <property type="entry name" value="PROKAR_LIPOPROTEIN"/>
    <property type="match status" value="1"/>
</dbReference>
<organism evidence="2 3">
    <name type="scientific">Xylanibacter muris</name>
    <dbReference type="NCBI Taxonomy" id="2736290"/>
    <lineage>
        <taxon>Bacteria</taxon>
        <taxon>Pseudomonadati</taxon>
        <taxon>Bacteroidota</taxon>
        <taxon>Bacteroidia</taxon>
        <taxon>Bacteroidales</taxon>
        <taxon>Prevotellaceae</taxon>
        <taxon>Xylanibacter</taxon>
    </lineage>
</organism>
<dbReference type="EMBL" id="JABKKF010000009">
    <property type="protein sequence ID" value="NPD92602.1"/>
    <property type="molecule type" value="Genomic_DNA"/>
</dbReference>
<keyword evidence="3" id="KW-1185">Reference proteome</keyword>
<keyword evidence="1" id="KW-0732">Signal</keyword>
<dbReference type="Proteomes" id="UP000714420">
    <property type="component" value="Unassembled WGS sequence"/>
</dbReference>
<reference evidence="2 3" key="1">
    <citation type="submission" date="2020-05" db="EMBL/GenBank/DDBJ databases">
        <title>Distinct polysaccharide utilization as determinants for interspecies competition between intestinal Prevotella spp.</title>
        <authorList>
            <person name="Galvez E.J.C."/>
            <person name="Iljazovic A."/>
            <person name="Strowig T."/>
        </authorList>
    </citation>
    <scope>NUCLEOTIDE SEQUENCE [LARGE SCALE GENOMIC DNA]</scope>
    <source>
        <strain evidence="2 3">PMUR</strain>
    </source>
</reference>
<proteinExistence type="predicted"/>
<feature type="signal peptide" evidence="1">
    <location>
        <begin position="1"/>
        <end position="18"/>
    </location>
</feature>
<evidence type="ECO:0008006" key="4">
    <source>
        <dbReference type="Google" id="ProtNLM"/>
    </source>
</evidence>
<accession>A0ABX2ARD2</accession>
<evidence type="ECO:0000256" key="1">
    <source>
        <dbReference type="SAM" id="SignalP"/>
    </source>
</evidence>
<protein>
    <recommendedName>
        <fullName evidence="4">DUF4856 domain-containing protein</fullName>
    </recommendedName>
</protein>
<dbReference type="RefSeq" id="WP_172275936.1">
    <property type="nucleotide sequence ID" value="NZ_CASGMU010000013.1"/>
</dbReference>